<evidence type="ECO:0000256" key="1">
    <source>
        <dbReference type="ARBA" id="ARBA00022729"/>
    </source>
</evidence>
<keyword evidence="4" id="KW-0675">Receptor</keyword>
<comment type="caution">
    <text evidence="4">The sequence shown here is derived from an EMBL/GenBank/DDBJ whole genome shotgun (WGS) entry which is preliminary data.</text>
</comment>
<sequence length="283" mass="31876">MYSRALALFILLATFFVPSTFAENLSPHIAQRVITLSPHATELAYSAGLGPKLVGVSQASDYPLAAQKIEQVANYQGIKLERILALQPDLVIAWKKNASSRELEQLEKFGIPIYYSSIDSLDDISKNLRQLSLWASDPSIGQKNADIFDATLEQLRARYQTQSKVRYFYQLSQKPMMSVTTPNWPTDIFHLCGGENILTDNTVAYPQVGVEQVIALKPDVIFTPQAATTTDTIWKNWPHIPAVKNNFVWSLNPDWSSRPTMRSLKAIKQVCDYFDQARSTYAK</sequence>
<dbReference type="CDD" id="cd01144">
    <property type="entry name" value="BtuF"/>
    <property type="match status" value="1"/>
</dbReference>
<dbReference type="InterPro" id="IPR054828">
    <property type="entry name" value="Vit_B12_bind_prot"/>
</dbReference>
<evidence type="ECO:0000313" key="5">
    <source>
        <dbReference type="Proteomes" id="UP001607151"/>
    </source>
</evidence>
<dbReference type="Proteomes" id="UP001607151">
    <property type="component" value="Unassembled WGS sequence"/>
</dbReference>
<dbReference type="Gene3D" id="3.40.50.1980">
    <property type="entry name" value="Nitrogenase molybdenum iron protein domain"/>
    <property type="match status" value="2"/>
</dbReference>
<reference evidence="4 5" key="1">
    <citation type="submission" date="2024-10" db="EMBL/GenBank/DDBJ databases">
        <authorList>
            <person name="Yibar A."/>
            <person name="Saticioglu I.B."/>
            <person name="Duman M."/>
            <person name="Ajmi N."/>
            <person name="Gurler F."/>
            <person name="Ay H."/>
            <person name="Onuk E."/>
            <person name="Guler S."/>
            <person name="Romalde J.L."/>
        </authorList>
    </citation>
    <scope>NUCLEOTIDE SEQUENCE [LARGE SCALE GENOMIC DNA]</scope>
    <source>
        <strain evidence="4 5">14-MA-B</strain>
    </source>
</reference>
<feature type="signal peptide" evidence="2">
    <location>
        <begin position="1"/>
        <end position="22"/>
    </location>
</feature>
<proteinExistence type="predicted"/>
<name>A0ABW7ISB0_9VIBR</name>
<dbReference type="NCBIfam" id="NF038402">
    <property type="entry name" value="TroA_like"/>
    <property type="match status" value="1"/>
</dbReference>
<accession>A0ABW7ISB0</accession>
<feature type="domain" description="Fe/B12 periplasmic-binding" evidence="3">
    <location>
        <begin position="32"/>
        <end position="278"/>
    </location>
</feature>
<dbReference type="Pfam" id="PF01497">
    <property type="entry name" value="Peripla_BP_2"/>
    <property type="match status" value="1"/>
</dbReference>
<dbReference type="EMBL" id="JBIHSN010000002">
    <property type="protein sequence ID" value="MFH0264475.1"/>
    <property type="molecule type" value="Genomic_DNA"/>
</dbReference>
<organism evidence="4 5">
    <name type="scientific">Vibrio rumoiensis</name>
    <dbReference type="NCBI Taxonomy" id="76258"/>
    <lineage>
        <taxon>Bacteria</taxon>
        <taxon>Pseudomonadati</taxon>
        <taxon>Pseudomonadota</taxon>
        <taxon>Gammaproteobacteria</taxon>
        <taxon>Vibrionales</taxon>
        <taxon>Vibrionaceae</taxon>
        <taxon>Vibrio</taxon>
    </lineage>
</organism>
<gene>
    <name evidence="4" type="ORF">ACGRQ9_02975</name>
</gene>
<dbReference type="PROSITE" id="PS50983">
    <property type="entry name" value="FE_B12_PBP"/>
    <property type="match status" value="1"/>
</dbReference>
<dbReference type="InterPro" id="IPR050902">
    <property type="entry name" value="ABC_Transporter_SBP"/>
</dbReference>
<dbReference type="PANTHER" id="PTHR30535:SF34">
    <property type="entry name" value="MOLYBDATE-BINDING PROTEIN MOLA"/>
    <property type="match status" value="1"/>
</dbReference>
<evidence type="ECO:0000313" key="4">
    <source>
        <dbReference type="EMBL" id="MFH0264475.1"/>
    </source>
</evidence>
<protein>
    <submittedName>
        <fullName evidence="4">Helical backbone metal receptor</fullName>
    </submittedName>
</protein>
<keyword evidence="5" id="KW-1185">Reference proteome</keyword>
<evidence type="ECO:0000256" key="2">
    <source>
        <dbReference type="SAM" id="SignalP"/>
    </source>
</evidence>
<keyword evidence="1 2" id="KW-0732">Signal</keyword>
<evidence type="ECO:0000259" key="3">
    <source>
        <dbReference type="PROSITE" id="PS50983"/>
    </source>
</evidence>
<feature type="chain" id="PRO_5047542785" evidence="2">
    <location>
        <begin position="23"/>
        <end position="283"/>
    </location>
</feature>
<dbReference type="PANTHER" id="PTHR30535">
    <property type="entry name" value="VITAMIN B12-BINDING PROTEIN"/>
    <property type="match status" value="1"/>
</dbReference>
<dbReference type="RefSeq" id="WP_089139174.1">
    <property type="nucleotide sequence ID" value="NZ_AP018685.1"/>
</dbReference>
<dbReference type="InterPro" id="IPR002491">
    <property type="entry name" value="ABC_transptr_periplasmic_BD"/>
</dbReference>
<dbReference type="SUPFAM" id="SSF53807">
    <property type="entry name" value="Helical backbone' metal receptor"/>
    <property type="match status" value="1"/>
</dbReference>